<dbReference type="OrthoDB" id="9782387at2"/>
<dbReference type="SFLD" id="SFLDG01063">
    <property type="entry name" value="activating_enzymes__group_1"/>
    <property type="match status" value="1"/>
</dbReference>
<dbReference type="SFLD" id="SFLDF00299">
    <property type="entry name" value="anaerobic_ribonucleoside-triph"/>
    <property type="match status" value="1"/>
</dbReference>
<dbReference type="SUPFAM" id="SSF102114">
    <property type="entry name" value="Radical SAM enzymes"/>
    <property type="match status" value="1"/>
</dbReference>
<sequence>MNYGAIKYCDIANGVGVRTSLFVSGCRVQCPGCFNGEAQDFSYGLPFTRETADEIVESLRPSYVRGLSLLGGDPMEPEHQSELLALCELVIRELPEKDVWCYTGYVYDRDLVPGGRRYVEGVTDALLDCIDVLVDGPFIEAEKDITLRFRGSANQRLIDLAKTRETGQICLWSDGPVFGTHAM</sequence>
<dbReference type="EC" id="1.97.1.-" evidence="12"/>
<evidence type="ECO:0000256" key="2">
    <source>
        <dbReference type="ARBA" id="ARBA00003852"/>
    </source>
</evidence>
<name>A0A3G9JXR6_9ACTN</name>
<evidence type="ECO:0000256" key="9">
    <source>
        <dbReference type="ARBA" id="ARBA00023004"/>
    </source>
</evidence>
<evidence type="ECO:0000256" key="11">
    <source>
        <dbReference type="ARBA" id="ARBA00047365"/>
    </source>
</evidence>
<dbReference type="PIRSF" id="PIRSF000368">
    <property type="entry name" value="NrdG"/>
    <property type="match status" value="1"/>
</dbReference>
<evidence type="ECO:0000256" key="3">
    <source>
        <dbReference type="ARBA" id="ARBA00009777"/>
    </source>
</evidence>
<evidence type="ECO:0000313" key="14">
    <source>
        <dbReference type="Proteomes" id="UP000273154"/>
    </source>
</evidence>
<dbReference type="KEGG" id="pcat:Pcatena_08740"/>
<dbReference type="InterPro" id="IPR034457">
    <property type="entry name" value="Organic_radical-activating"/>
</dbReference>
<keyword evidence="8 12" id="KW-0560">Oxidoreductase</keyword>
<keyword evidence="7" id="KW-0479">Metal-binding</keyword>
<dbReference type="Pfam" id="PF13353">
    <property type="entry name" value="Fer4_12"/>
    <property type="match status" value="1"/>
</dbReference>
<dbReference type="InterPro" id="IPR012837">
    <property type="entry name" value="NrdG"/>
</dbReference>
<dbReference type="GO" id="GO:0004748">
    <property type="term" value="F:ribonucleoside-diphosphate reductase activity, thioredoxin disulfide as acceptor"/>
    <property type="evidence" value="ECO:0007669"/>
    <property type="project" value="TreeGrafter"/>
</dbReference>
<accession>A0A3G9JXR6</accession>
<dbReference type="GO" id="GO:0043365">
    <property type="term" value="F:[formate-C-acetyltransferase]-activating enzyme activity"/>
    <property type="evidence" value="ECO:0007669"/>
    <property type="project" value="InterPro"/>
</dbReference>
<evidence type="ECO:0000256" key="10">
    <source>
        <dbReference type="ARBA" id="ARBA00023014"/>
    </source>
</evidence>
<evidence type="ECO:0000256" key="5">
    <source>
        <dbReference type="ARBA" id="ARBA00022485"/>
    </source>
</evidence>
<dbReference type="SFLD" id="SFLDG01066">
    <property type="entry name" value="organic_radical-activating_enz"/>
    <property type="match status" value="1"/>
</dbReference>
<keyword evidence="6" id="KW-0949">S-adenosyl-L-methionine</keyword>
<evidence type="ECO:0000256" key="8">
    <source>
        <dbReference type="ARBA" id="ARBA00023002"/>
    </source>
</evidence>
<dbReference type="RefSeq" id="WP_126421985.1">
    <property type="nucleotide sequence ID" value="NZ_AP019367.1"/>
</dbReference>
<protein>
    <recommendedName>
        <fullName evidence="4 12">Anaerobic ribonucleoside-triphosphate reductase-activating protein</fullName>
        <ecNumber evidence="12">1.97.1.-</ecNumber>
    </recommendedName>
</protein>
<gene>
    <name evidence="13" type="primary">nrdG</name>
    <name evidence="13" type="ORF">Pcatena_08740</name>
</gene>
<reference evidence="14" key="1">
    <citation type="submission" date="2018-11" db="EMBL/GenBank/DDBJ databases">
        <title>Comparative genomics of Parolsenella catena and Libanicoccus massiliensis: Reclassification of Libanicoccus massiliensis as Parolsenella massiliensis comb. nov.</title>
        <authorList>
            <person name="Sakamoto M."/>
            <person name="Ikeyama N."/>
            <person name="Murakami T."/>
            <person name="Mori H."/>
            <person name="Yuki M."/>
            <person name="Ohkuma M."/>
        </authorList>
    </citation>
    <scope>NUCLEOTIDE SEQUENCE [LARGE SCALE GENOMIC DNA]</scope>
    <source>
        <strain evidence="14">JCM 31932</strain>
    </source>
</reference>
<evidence type="ECO:0000256" key="6">
    <source>
        <dbReference type="ARBA" id="ARBA00022691"/>
    </source>
</evidence>
<dbReference type="Proteomes" id="UP000273154">
    <property type="component" value="Chromosome"/>
</dbReference>
<dbReference type="CDD" id="cd01335">
    <property type="entry name" value="Radical_SAM"/>
    <property type="match status" value="1"/>
</dbReference>
<keyword evidence="9" id="KW-0408">Iron</keyword>
<dbReference type="PANTHER" id="PTHR30352:SF2">
    <property type="entry name" value="ANAEROBIC RIBONUCLEOSIDE-TRIPHOSPHATE REDUCTASE-ACTIVATING PROTEIN"/>
    <property type="match status" value="1"/>
</dbReference>
<organism evidence="13 14">
    <name type="scientific">Parolsenella catena</name>
    <dbReference type="NCBI Taxonomy" id="2003188"/>
    <lineage>
        <taxon>Bacteria</taxon>
        <taxon>Bacillati</taxon>
        <taxon>Actinomycetota</taxon>
        <taxon>Coriobacteriia</taxon>
        <taxon>Coriobacteriales</taxon>
        <taxon>Atopobiaceae</taxon>
        <taxon>Parolsenella</taxon>
    </lineage>
</organism>
<keyword evidence="14" id="KW-1185">Reference proteome</keyword>
<dbReference type="NCBIfam" id="TIGR02491">
    <property type="entry name" value="NrdG"/>
    <property type="match status" value="1"/>
</dbReference>
<comment type="function">
    <text evidence="2 12">Activation of anaerobic ribonucleoside-triphosphate reductase under anaerobic conditions by generation of an organic free radical, using S-adenosylmethionine and reduced flavodoxin as cosubstrates to produce 5'-deoxy-adenosine.</text>
</comment>
<dbReference type="PANTHER" id="PTHR30352">
    <property type="entry name" value="PYRUVATE FORMATE-LYASE-ACTIVATING ENZYME"/>
    <property type="match status" value="1"/>
</dbReference>
<keyword evidence="10" id="KW-0411">Iron-sulfur</keyword>
<dbReference type="InterPro" id="IPR007197">
    <property type="entry name" value="rSAM"/>
</dbReference>
<evidence type="ECO:0000256" key="7">
    <source>
        <dbReference type="ARBA" id="ARBA00022723"/>
    </source>
</evidence>
<evidence type="ECO:0000256" key="12">
    <source>
        <dbReference type="PIRNR" id="PIRNR000368"/>
    </source>
</evidence>
<dbReference type="InterPro" id="IPR013785">
    <property type="entry name" value="Aldolase_TIM"/>
</dbReference>
<dbReference type="GeneID" id="88849007"/>
<keyword evidence="5" id="KW-0004">4Fe-4S</keyword>
<dbReference type="GO" id="GO:0046872">
    <property type="term" value="F:metal ion binding"/>
    <property type="evidence" value="ECO:0007669"/>
    <property type="project" value="UniProtKB-KW"/>
</dbReference>
<dbReference type="EMBL" id="AP019367">
    <property type="protein sequence ID" value="BBH50287.1"/>
    <property type="molecule type" value="Genomic_DNA"/>
</dbReference>
<dbReference type="InterPro" id="IPR058240">
    <property type="entry name" value="rSAM_sf"/>
</dbReference>
<dbReference type="PROSITE" id="PS01087">
    <property type="entry name" value="RADICAL_ACTIVATING"/>
    <property type="match status" value="1"/>
</dbReference>
<evidence type="ECO:0000313" key="13">
    <source>
        <dbReference type="EMBL" id="BBH50287.1"/>
    </source>
</evidence>
<dbReference type="InterPro" id="IPR001989">
    <property type="entry name" value="Radical_activat_CS"/>
</dbReference>
<comment type="similarity">
    <text evidence="3 12">Belongs to the organic radical-activating enzymes family.</text>
</comment>
<proteinExistence type="inferred from homology"/>
<comment type="catalytic activity">
    <reaction evidence="11">
        <text>glycyl-[protein] + reduced [flavodoxin] + S-adenosyl-L-methionine = glycin-2-yl radical-[protein] + semiquinone [flavodoxin] + 5'-deoxyadenosine + L-methionine + H(+)</text>
        <dbReference type="Rhea" id="RHEA:61976"/>
        <dbReference type="Rhea" id="RHEA-COMP:10622"/>
        <dbReference type="Rhea" id="RHEA-COMP:14480"/>
        <dbReference type="Rhea" id="RHEA-COMP:15993"/>
        <dbReference type="Rhea" id="RHEA-COMP:15994"/>
        <dbReference type="ChEBI" id="CHEBI:15378"/>
        <dbReference type="ChEBI" id="CHEBI:17319"/>
        <dbReference type="ChEBI" id="CHEBI:29947"/>
        <dbReference type="ChEBI" id="CHEBI:32722"/>
        <dbReference type="ChEBI" id="CHEBI:57618"/>
        <dbReference type="ChEBI" id="CHEBI:57844"/>
        <dbReference type="ChEBI" id="CHEBI:59789"/>
        <dbReference type="ChEBI" id="CHEBI:140311"/>
    </reaction>
</comment>
<dbReference type="SFLD" id="SFLDS00029">
    <property type="entry name" value="Radical_SAM"/>
    <property type="match status" value="1"/>
</dbReference>
<comment type="cofactor">
    <cofactor evidence="1">
        <name>[4Fe-4S] cluster</name>
        <dbReference type="ChEBI" id="CHEBI:49883"/>
    </cofactor>
</comment>
<dbReference type="Gene3D" id="3.20.20.70">
    <property type="entry name" value="Aldolase class I"/>
    <property type="match status" value="1"/>
</dbReference>
<dbReference type="GO" id="GO:0051539">
    <property type="term" value="F:4 iron, 4 sulfur cluster binding"/>
    <property type="evidence" value="ECO:0007669"/>
    <property type="project" value="UniProtKB-KW"/>
</dbReference>
<dbReference type="AlphaFoldDB" id="A0A3G9JXR6"/>
<evidence type="ECO:0000256" key="4">
    <source>
        <dbReference type="ARBA" id="ARBA00014281"/>
    </source>
</evidence>
<evidence type="ECO:0000256" key="1">
    <source>
        <dbReference type="ARBA" id="ARBA00001966"/>
    </source>
</evidence>